<proteinExistence type="predicted"/>
<gene>
    <name evidence="1" type="ORF">DGYR_LOCUS1543</name>
</gene>
<name>A0A7I8V7X3_9ANNE</name>
<keyword evidence="2" id="KW-1185">Reference proteome</keyword>
<dbReference type="EMBL" id="CAJFCJ010000002">
    <property type="protein sequence ID" value="CAD5112388.1"/>
    <property type="molecule type" value="Genomic_DNA"/>
</dbReference>
<protein>
    <submittedName>
        <fullName evidence="1">DgyrCDS1609</fullName>
    </submittedName>
</protein>
<dbReference type="AlphaFoldDB" id="A0A7I8V7X3"/>
<evidence type="ECO:0000313" key="1">
    <source>
        <dbReference type="EMBL" id="CAD5112388.1"/>
    </source>
</evidence>
<dbReference type="Proteomes" id="UP000549394">
    <property type="component" value="Unassembled WGS sequence"/>
</dbReference>
<accession>A0A7I8V7X3</accession>
<reference evidence="1 2" key="1">
    <citation type="submission" date="2020-08" db="EMBL/GenBank/DDBJ databases">
        <authorList>
            <person name="Hejnol A."/>
        </authorList>
    </citation>
    <scope>NUCLEOTIDE SEQUENCE [LARGE SCALE GENOMIC DNA]</scope>
</reference>
<evidence type="ECO:0000313" key="2">
    <source>
        <dbReference type="Proteomes" id="UP000549394"/>
    </source>
</evidence>
<sequence length="230" mass="25915">MNITGIGNVEEQEAVQYEQMQFGPGHERTVYNSHSQLPENIAYGHKQRLGAGFVPSHGQHLVTHRRQQQISMGEAQSLVLSGTKLSSAYDHYSPPLQNPNHMLEEQCNMVQGAAANIQQMPVQQQVVQPQQQPPPNYGHMMAQEYDMYSQEMTPRYFHPNNGTIYPQDGNAPATDTVQMMSCNMEHQRSQIHRGTFHGVIPTFEETITSLPNAYQYHDGSRTLANHSGQV</sequence>
<organism evidence="1 2">
    <name type="scientific">Dimorphilus gyrociliatus</name>
    <dbReference type="NCBI Taxonomy" id="2664684"/>
    <lineage>
        <taxon>Eukaryota</taxon>
        <taxon>Metazoa</taxon>
        <taxon>Spiralia</taxon>
        <taxon>Lophotrochozoa</taxon>
        <taxon>Annelida</taxon>
        <taxon>Polychaeta</taxon>
        <taxon>Polychaeta incertae sedis</taxon>
        <taxon>Dinophilidae</taxon>
        <taxon>Dimorphilus</taxon>
    </lineage>
</organism>
<comment type="caution">
    <text evidence="1">The sequence shown here is derived from an EMBL/GenBank/DDBJ whole genome shotgun (WGS) entry which is preliminary data.</text>
</comment>